<dbReference type="RefSeq" id="WP_145105658.1">
    <property type="nucleotide sequence ID" value="NZ_CP036349.1"/>
</dbReference>
<keyword evidence="1" id="KW-0732">Signal</keyword>
<evidence type="ECO:0000313" key="5">
    <source>
        <dbReference type="Proteomes" id="UP000316426"/>
    </source>
</evidence>
<evidence type="ECO:0000256" key="1">
    <source>
        <dbReference type="SAM" id="SignalP"/>
    </source>
</evidence>
<dbReference type="Pfam" id="PF07587">
    <property type="entry name" value="PSD1"/>
    <property type="match status" value="1"/>
</dbReference>
<dbReference type="Proteomes" id="UP000316426">
    <property type="component" value="Chromosome"/>
</dbReference>
<keyword evidence="5" id="KW-1185">Reference proteome</keyword>
<gene>
    <name evidence="4" type="ORF">Spa11_02280</name>
</gene>
<dbReference type="AlphaFoldDB" id="A0A518K2M0"/>
<organism evidence="4 5">
    <name type="scientific">Botrimarina mediterranea</name>
    <dbReference type="NCBI Taxonomy" id="2528022"/>
    <lineage>
        <taxon>Bacteria</taxon>
        <taxon>Pseudomonadati</taxon>
        <taxon>Planctomycetota</taxon>
        <taxon>Planctomycetia</taxon>
        <taxon>Pirellulales</taxon>
        <taxon>Lacipirellulaceae</taxon>
        <taxon>Botrimarina</taxon>
    </lineage>
</organism>
<feature type="chain" id="PRO_5021779592" description="Cytochrome c domain-containing protein" evidence="1">
    <location>
        <begin position="33"/>
        <end position="598"/>
    </location>
</feature>
<evidence type="ECO:0000259" key="3">
    <source>
        <dbReference type="Pfam" id="PF07587"/>
    </source>
</evidence>
<evidence type="ECO:0000259" key="2">
    <source>
        <dbReference type="Pfam" id="PF07583"/>
    </source>
</evidence>
<dbReference type="KEGG" id="bmei:Spa11_02280"/>
<accession>A0A518K2M0</accession>
<dbReference type="Pfam" id="PF07583">
    <property type="entry name" value="PSCyt2"/>
    <property type="match status" value="1"/>
</dbReference>
<evidence type="ECO:0008006" key="6">
    <source>
        <dbReference type="Google" id="ProtNLM"/>
    </source>
</evidence>
<sequence precursor="true">MNDASKSFGSQWRTLILCFVLLGFSIAGTSSAATVDDGQVVASINEALRASWRDAGVIPSKPAPDGPWARRVYLDLLGRIPKIDELEAFAKQPASSRREWLVDRLLGDEYRDERSRWRATEWAILLIGRTGGRNNNSLAVREPFVQYLREAFAENKPLDELMRELVTATGSVRPNDDDFNPAANYLADKMDENGVQATARTAQVFLGVSVQCTQCHNHPFNEGRQNQFWELAAFFRQTRAERVRDDEDDPAKARIVDRNFYGEGRSREQALAIPPGVPEAAETYYELRNGKLQVAYPVFIDGTSLHDVFLQRGHDYGDSGRVELVKRREELADLIAASPDFALSAVNREWGRFFGYGFTRPVEDMGAHNPPSHPQLMEELAAAFRDSGYDLQRLDRWIVLSDAYGLDSLARGSNEDDEPSLGRPPLFTRFYLRQLTAEQIYESLIAATRADESLSVEQRDEARRRWTRQFSTAFGNDENGEATSFNGSIPQSLAMMNSELVRRATELSWIETKKKSAAPGDYADKRPAGFLSSVAADPSLSNEERVNRLYLAALARRPDRNELAVCNQLLAARKGDAAEALRDIWWALLNSNEFILQH</sequence>
<dbReference type="EMBL" id="CP036349">
    <property type="protein sequence ID" value="QDV72058.1"/>
    <property type="molecule type" value="Genomic_DNA"/>
</dbReference>
<dbReference type="InterPro" id="IPR011444">
    <property type="entry name" value="DUF1549"/>
</dbReference>
<dbReference type="PANTHER" id="PTHR35889:SF3">
    <property type="entry name" value="F-BOX DOMAIN-CONTAINING PROTEIN"/>
    <property type="match status" value="1"/>
</dbReference>
<feature type="domain" description="DUF1553" evidence="3">
    <location>
        <begin position="327"/>
        <end position="569"/>
    </location>
</feature>
<feature type="domain" description="DUF1549" evidence="2">
    <location>
        <begin position="44"/>
        <end position="239"/>
    </location>
</feature>
<evidence type="ECO:0000313" key="4">
    <source>
        <dbReference type="EMBL" id="QDV72058.1"/>
    </source>
</evidence>
<name>A0A518K2M0_9BACT</name>
<dbReference type="PANTHER" id="PTHR35889">
    <property type="entry name" value="CYCLOINULO-OLIGOSACCHARIDE FRUCTANOTRANSFERASE-RELATED"/>
    <property type="match status" value="1"/>
</dbReference>
<reference evidence="4 5" key="1">
    <citation type="submission" date="2019-02" db="EMBL/GenBank/DDBJ databases">
        <title>Deep-cultivation of Planctomycetes and their phenomic and genomic characterization uncovers novel biology.</title>
        <authorList>
            <person name="Wiegand S."/>
            <person name="Jogler M."/>
            <person name="Boedeker C."/>
            <person name="Pinto D."/>
            <person name="Vollmers J."/>
            <person name="Rivas-Marin E."/>
            <person name="Kohn T."/>
            <person name="Peeters S.H."/>
            <person name="Heuer A."/>
            <person name="Rast P."/>
            <person name="Oberbeckmann S."/>
            <person name="Bunk B."/>
            <person name="Jeske O."/>
            <person name="Meyerdierks A."/>
            <person name="Storesund J.E."/>
            <person name="Kallscheuer N."/>
            <person name="Luecker S."/>
            <person name="Lage O.M."/>
            <person name="Pohl T."/>
            <person name="Merkel B.J."/>
            <person name="Hornburger P."/>
            <person name="Mueller R.-W."/>
            <person name="Bruemmer F."/>
            <person name="Labrenz M."/>
            <person name="Spormann A.M."/>
            <person name="Op den Camp H."/>
            <person name="Overmann J."/>
            <person name="Amann R."/>
            <person name="Jetten M.S.M."/>
            <person name="Mascher T."/>
            <person name="Medema M.H."/>
            <person name="Devos D.P."/>
            <person name="Kaster A.-K."/>
            <person name="Ovreas L."/>
            <person name="Rohde M."/>
            <person name="Galperin M.Y."/>
            <person name="Jogler C."/>
        </authorList>
    </citation>
    <scope>NUCLEOTIDE SEQUENCE [LARGE SCALE GENOMIC DNA]</scope>
    <source>
        <strain evidence="4 5">Spa11</strain>
    </source>
</reference>
<dbReference type="InterPro" id="IPR022655">
    <property type="entry name" value="DUF1553"/>
</dbReference>
<feature type="signal peptide" evidence="1">
    <location>
        <begin position="1"/>
        <end position="32"/>
    </location>
</feature>
<protein>
    <recommendedName>
        <fullName evidence="6">Cytochrome c domain-containing protein</fullName>
    </recommendedName>
</protein>
<proteinExistence type="predicted"/>